<dbReference type="Pfam" id="PF14023">
    <property type="entry name" value="Bestrophin-like"/>
    <property type="match status" value="1"/>
</dbReference>
<feature type="transmembrane region" description="Helical" evidence="1">
    <location>
        <begin position="211"/>
        <end position="232"/>
    </location>
</feature>
<accession>A0A841HT94</accession>
<comment type="caution">
    <text evidence="2">The sequence shown here is derived from an EMBL/GenBank/DDBJ whole genome shotgun (WGS) entry which is preliminary data.</text>
</comment>
<proteinExistence type="predicted"/>
<keyword evidence="1" id="KW-1133">Transmembrane helix</keyword>
<gene>
    <name evidence="2" type="ORF">HNQ60_004112</name>
</gene>
<keyword evidence="1" id="KW-0472">Membrane</keyword>
<organism evidence="2 3">
    <name type="scientific">Povalibacter uvarum</name>
    <dbReference type="NCBI Taxonomy" id="732238"/>
    <lineage>
        <taxon>Bacteria</taxon>
        <taxon>Pseudomonadati</taxon>
        <taxon>Pseudomonadota</taxon>
        <taxon>Gammaproteobacteria</taxon>
        <taxon>Steroidobacterales</taxon>
        <taxon>Steroidobacteraceae</taxon>
        <taxon>Povalibacter</taxon>
    </lineage>
</organism>
<keyword evidence="1" id="KW-0812">Transmembrane</keyword>
<dbReference type="AlphaFoldDB" id="A0A841HT94"/>
<sequence>MEEIRDLIPIPMLFVLTLVLAFAFIGAGRWLGRRAVARGAEAEGPIGASVGATLGLLAFVLAFTFSMAASRFDARKALVVKDANAIGTTYLRTWLLPEPVGAELRVHLRQYVAIRLDGALHKNNYAAFLTGSDELQRAMWQRASPLAAEQPTSTSLPLFIGALNEMIDVHGERIAIQRNRIPMTIWAFMFASTAIGMLAMGYQAGVSGARIGAPVTCLAVAFAGVIMLISDLDRSQEGFLRISQQSMLELQQGMEADAAADGAAR</sequence>
<feature type="transmembrane region" description="Helical" evidence="1">
    <location>
        <begin position="7"/>
        <end position="26"/>
    </location>
</feature>
<feature type="transmembrane region" description="Helical" evidence="1">
    <location>
        <begin position="183"/>
        <end position="205"/>
    </location>
</feature>
<evidence type="ECO:0000313" key="3">
    <source>
        <dbReference type="Proteomes" id="UP000588068"/>
    </source>
</evidence>
<dbReference type="RefSeq" id="WP_184334620.1">
    <property type="nucleotide sequence ID" value="NZ_JACHHZ010000005.1"/>
</dbReference>
<dbReference type="Proteomes" id="UP000588068">
    <property type="component" value="Unassembled WGS sequence"/>
</dbReference>
<evidence type="ECO:0008006" key="4">
    <source>
        <dbReference type="Google" id="ProtNLM"/>
    </source>
</evidence>
<name>A0A841HT94_9GAMM</name>
<reference evidence="2 3" key="1">
    <citation type="submission" date="2020-08" db="EMBL/GenBank/DDBJ databases">
        <title>Genomic Encyclopedia of Type Strains, Phase IV (KMG-IV): sequencing the most valuable type-strain genomes for metagenomic binning, comparative biology and taxonomic classification.</title>
        <authorList>
            <person name="Goeker M."/>
        </authorList>
    </citation>
    <scope>NUCLEOTIDE SEQUENCE [LARGE SCALE GENOMIC DNA]</scope>
    <source>
        <strain evidence="2 3">DSM 26723</strain>
    </source>
</reference>
<evidence type="ECO:0000256" key="1">
    <source>
        <dbReference type="SAM" id="Phobius"/>
    </source>
</evidence>
<dbReference type="EMBL" id="JACHHZ010000005">
    <property type="protein sequence ID" value="MBB6095222.1"/>
    <property type="molecule type" value="Genomic_DNA"/>
</dbReference>
<feature type="transmembrane region" description="Helical" evidence="1">
    <location>
        <begin position="46"/>
        <end position="68"/>
    </location>
</feature>
<evidence type="ECO:0000313" key="2">
    <source>
        <dbReference type="EMBL" id="MBB6095222.1"/>
    </source>
</evidence>
<protein>
    <recommendedName>
        <fullName evidence="4">DUF4239 domain-containing protein</fullName>
    </recommendedName>
</protein>
<keyword evidence="3" id="KW-1185">Reference proteome</keyword>
<dbReference type="InterPro" id="IPR025333">
    <property type="entry name" value="DUF4239"/>
</dbReference>